<organism evidence="2 3">
    <name type="scientific">Enterococcus faecium</name>
    <name type="common">Streptococcus faecium</name>
    <dbReference type="NCBI Taxonomy" id="1352"/>
    <lineage>
        <taxon>Bacteria</taxon>
        <taxon>Bacillati</taxon>
        <taxon>Bacillota</taxon>
        <taxon>Bacilli</taxon>
        <taxon>Lactobacillales</taxon>
        <taxon>Enterococcaceae</taxon>
        <taxon>Enterococcus</taxon>
    </lineage>
</organism>
<reference evidence="2 3" key="1">
    <citation type="submission" date="2017-05" db="EMBL/GenBank/DDBJ databases">
        <title>The Genome Sequence of Enterococcus faecium 7H8_DIV0219.</title>
        <authorList>
            <consortium name="The Broad Institute Genomics Platform"/>
            <consortium name="The Broad Institute Genomic Center for Infectious Diseases"/>
            <person name="Earl A."/>
            <person name="Manson A."/>
            <person name="Schwartman J."/>
            <person name="Gilmore M."/>
            <person name="Abouelleil A."/>
            <person name="Cao P."/>
            <person name="Chapman S."/>
            <person name="Cusick C."/>
            <person name="Shea T."/>
            <person name="Young S."/>
            <person name="Neafsey D."/>
            <person name="Nusbaum C."/>
            <person name="Birren B."/>
        </authorList>
    </citation>
    <scope>NUCLEOTIDE SEQUENCE [LARGE SCALE GENOMIC DNA]</scope>
    <source>
        <strain evidence="2 3">7H8_DIV0219</strain>
    </source>
</reference>
<protein>
    <submittedName>
        <fullName evidence="2">Uncharacterized protein</fullName>
    </submittedName>
</protein>
<evidence type="ECO:0000313" key="3">
    <source>
        <dbReference type="Proteomes" id="UP000194885"/>
    </source>
</evidence>
<name>A0A242B0G2_ENTFC</name>
<proteinExistence type="predicted"/>
<gene>
    <name evidence="2" type="ORF">A5810_002881</name>
    <name evidence="1" type="ORF">A5810_002911</name>
</gene>
<dbReference type="Proteomes" id="UP000194885">
    <property type="component" value="Unassembled WGS sequence"/>
</dbReference>
<dbReference type="RefSeq" id="WP_086323894.1">
    <property type="nucleotide sequence ID" value="NZ_NGKW01000009.1"/>
</dbReference>
<accession>A0A242B0G2</accession>
<dbReference type="EMBL" id="NGKW01000009">
    <property type="protein sequence ID" value="OTN86811.1"/>
    <property type="molecule type" value="Genomic_DNA"/>
</dbReference>
<comment type="caution">
    <text evidence="2">The sequence shown here is derived from an EMBL/GenBank/DDBJ whole genome shotgun (WGS) entry which is preliminary data.</text>
</comment>
<evidence type="ECO:0000313" key="1">
    <source>
        <dbReference type="EMBL" id="OTN86788.1"/>
    </source>
</evidence>
<sequence>MRQEYEFVEEVYPVCQNPDNNFAGFCVNISLIAKKTKCSYIPQENIAQLRRKERRKLDQLINHWQKEVDKNLQSDLCHLSIQLKKLEEILITTYPVSGEIILYTIELEGTYFSYFNEEVSEAYWSTIYNSFH</sequence>
<dbReference type="AlphaFoldDB" id="A0A242B0G2"/>
<dbReference type="EMBL" id="NGKW01000010">
    <property type="protein sequence ID" value="OTN86788.1"/>
    <property type="molecule type" value="Genomic_DNA"/>
</dbReference>
<evidence type="ECO:0000313" key="2">
    <source>
        <dbReference type="EMBL" id="OTN86811.1"/>
    </source>
</evidence>